<name>A0A9P5YKL0_9AGAR</name>
<dbReference type="EMBL" id="MU155841">
    <property type="protein sequence ID" value="KAF9470817.1"/>
    <property type="molecule type" value="Genomic_DNA"/>
</dbReference>
<evidence type="ECO:0000313" key="3">
    <source>
        <dbReference type="Proteomes" id="UP000807469"/>
    </source>
</evidence>
<sequence length="138" mass="15200">MHSMPLRGHSSPPLFPLPTRTRSLRGSSIANLSSVPRSPRFIPPVLATRPFIRPSVNQSIHPSTCPSFICLSAPAPHPHPTNSIIRPSAPTRRATSSIVHVTRVSLTHLRSPSRKRVTMSPRSSTRLLVAALSWFSYQ</sequence>
<proteinExistence type="predicted"/>
<dbReference type="Proteomes" id="UP000807469">
    <property type="component" value="Unassembled WGS sequence"/>
</dbReference>
<keyword evidence="3" id="KW-1185">Reference proteome</keyword>
<comment type="caution">
    <text evidence="2">The sequence shown here is derived from an EMBL/GenBank/DDBJ whole genome shotgun (WGS) entry which is preliminary data.</text>
</comment>
<accession>A0A9P5YKL0</accession>
<evidence type="ECO:0000313" key="2">
    <source>
        <dbReference type="EMBL" id="KAF9470817.1"/>
    </source>
</evidence>
<protein>
    <submittedName>
        <fullName evidence="2">Uncharacterized protein</fullName>
    </submittedName>
</protein>
<organism evidence="2 3">
    <name type="scientific">Pholiota conissans</name>
    <dbReference type="NCBI Taxonomy" id="109636"/>
    <lineage>
        <taxon>Eukaryota</taxon>
        <taxon>Fungi</taxon>
        <taxon>Dikarya</taxon>
        <taxon>Basidiomycota</taxon>
        <taxon>Agaricomycotina</taxon>
        <taxon>Agaricomycetes</taxon>
        <taxon>Agaricomycetidae</taxon>
        <taxon>Agaricales</taxon>
        <taxon>Agaricineae</taxon>
        <taxon>Strophariaceae</taxon>
        <taxon>Pholiota</taxon>
    </lineage>
</organism>
<gene>
    <name evidence="2" type="ORF">BDN70DRAFT_647999</name>
</gene>
<reference evidence="2" key="1">
    <citation type="submission" date="2020-11" db="EMBL/GenBank/DDBJ databases">
        <authorList>
            <consortium name="DOE Joint Genome Institute"/>
            <person name="Ahrendt S."/>
            <person name="Riley R."/>
            <person name="Andreopoulos W."/>
            <person name="Labutti K."/>
            <person name="Pangilinan J."/>
            <person name="Ruiz-Duenas F.J."/>
            <person name="Barrasa J.M."/>
            <person name="Sanchez-Garcia M."/>
            <person name="Camarero S."/>
            <person name="Miyauchi S."/>
            <person name="Serrano A."/>
            <person name="Linde D."/>
            <person name="Babiker R."/>
            <person name="Drula E."/>
            <person name="Ayuso-Fernandez I."/>
            <person name="Pacheco R."/>
            <person name="Padilla G."/>
            <person name="Ferreira P."/>
            <person name="Barriuso J."/>
            <person name="Kellner H."/>
            <person name="Castanera R."/>
            <person name="Alfaro M."/>
            <person name="Ramirez L."/>
            <person name="Pisabarro A.G."/>
            <person name="Kuo A."/>
            <person name="Tritt A."/>
            <person name="Lipzen A."/>
            <person name="He G."/>
            <person name="Yan M."/>
            <person name="Ng V."/>
            <person name="Cullen D."/>
            <person name="Martin F."/>
            <person name="Rosso M.-N."/>
            <person name="Henrissat B."/>
            <person name="Hibbett D."/>
            <person name="Martinez A.T."/>
            <person name="Grigoriev I.V."/>
        </authorList>
    </citation>
    <scope>NUCLEOTIDE SEQUENCE</scope>
    <source>
        <strain evidence="2">CIRM-BRFM 674</strain>
    </source>
</reference>
<feature type="region of interest" description="Disordered" evidence="1">
    <location>
        <begin position="1"/>
        <end position="21"/>
    </location>
</feature>
<dbReference type="AlphaFoldDB" id="A0A9P5YKL0"/>
<evidence type="ECO:0000256" key="1">
    <source>
        <dbReference type="SAM" id="MobiDB-lite"/>
    </source>
</evidence>